<proteinExistence type="predicted"/>
<sequence length="154" mass="16133">MEPGLKSIIVAVAPDTDIYASGDLIGEKLTISNPLGGSGGKGRLLSIVLADRAKNSAAIDLILFDANPSATTFTDNGPLTIVDADLSRICGVIPIVANDYAEFVDNTVFCLYNINLGIALRGSTKDLYACLVSRGTPTFAATTDLQLILTLTQN</sequence>
<comment type="caution">
    <text evidence="1">The sequence shown here is derived from an EMBL/GenBank/DDBJ whole genome shotgun (WGS) entry which is preliminary data.</text>
</comment>
<protein>
    <submittedName>
        <fullName evidence="1">Uncharacterized protein</fullName>
    </submittedName>
</protein>
<accession>A0A0F9EVY7</accession>
<dbReference type="AlphaFoldDB" id="A0A0F9EVY7"/>
<evidence type="ECO:0000313" key="1">
    <source>
        <dbReference type="EMBL" id="KKL78293.1"/>
    </source>
</evidence>
<gene>
    <name evidence="1" type="ORF">LCGC14_2026290</name>
</gene>
<name>A0A0F9EVY7_9ZZZZ</name>
<reference evidence="1" key="1">
    <citation type="journal article" date="2015" name="Nature">
        <title>Complex archaea that bridge the gap between prokaryotes and eukaryotes.</title>
        <authorList>
            <person name="Spang A."/>
            <person name="Saw J.H."/>
            <person name="Jorgensen S.L."/>
            <person name="Zaremba-Niedzwiedzka K."/>
            <person name="Martijn J."/>
            <person name="Lind A.E."/>
            <person name="van Eijk R."/>
            <person name="Schleper C."/>
            <person name="Guy L."/>
            <person name="Ettema T.J."/>
        </authorList>
    </citation>
    <scope>NUCLEOTIDE SEQUENCE</scope>
</reference>
<dbReference type="EMBL" id="LAZR01023504">
    <property type="protein sequence ID" value="KKL78293.1"/>
    <property type="molecule type" value="Genomic_DNA"/>
</dbReference>
<organism evidence="1">
    <name type="scientific">marine sediment metagenome</name>
    <dbReference type="NCBI Taxonomy" id="412755"/>
    <lineage>
        <taxon>unclassified sequences</taxon>
        <taxon>metagenomes</taxon>
        <taxon>ecological metagenomes</taxon>
    </lineage>
</organism>